<name>A0A3N5C8B1_9BACI</name>
<comment type="caution">
    <text evidence="1">The sequence shown here is derived from an EMBL/GenBank/DDBJ whole genome shotgun (WGS) entry which is preliminary data.</text>
</comment>
<dbReference type="OrthoDB" id="2449131at2"/>
<gene>
    <name evidence="1" type="ORF">EDC24_0646</name>
</gene>
<dbReference type="RefSeq" id="WP_124219671.1">
    <property type="nucleotide sequence ID" value="NZ_RKRF01000007.1"/>
</dbReference>
<evidence type="ECO:0000313" key="1">
    <source>
        <dbReference type="EMBL" id="RPF55762.1"/>
    </source>
</evidence>
<proteinExistence type="predicted"/>
<keyword evidence="2" id="KW-1185">Reference proteome</keyword>
<accession>A0A3N5C8B1</accession>
<dbReference type="AlphaFoldDB" id="A0A3N5C8B1"/>
<dbReference type="PROSITE" id="PS51257">
    <property type="entry name" value="PROKAR_LIPOPROTEIN"/>
    <property type="match status" value="1"/>
</dbReference>
<organism evidence="1 2">
    <name type="scientific">Aquisalibacillus elongatus</name>
    <dbReference type="NCBI Taxonomy" id="485577"/>
    <lineage>
        <taxon>Bacteria</taxon>
        <taxon>Bacillati</taxon>
        <taxon>Bacillota</taxon>
        <taxon>Bacilli</taxon>
        <taxon>Bacillales</taxon>
        <taxon>Bacillaceae</taxon>
        <taxon>Aquisalibacillus</taxon>
    </lineage>
</organism>
<dbReference type="EMBL" id="RKRF01000007">
    <property type="protein sequence ID" value="RPF55762.1"/>
    <property type="molecule type" value="Genomic_DNA"/>
</dbReference>
<protein>
    <submittedName>
        <fullName evidence="1">Uncharacterized protein</fullName>
    </submittedName>
</protein>
<reference evidence="1 2" key="1">
    <citation type="submission" date="2018-11" db="EMBL/GenBank/DDBJ databases">
        <title>Genomic Encyclopedia of Type Strains, Phase IV (KMG-IV): sequencing the most valuable type-strain genomes for metagenomic binning, comparative biology and taxonomic classification.</title>
        <authorList>
            <person name="Goeker M."/>
        </authorList>
    </citation>
    <scope>NUCLEOTIDE SEQUENCE [LARGE SCALE GENOMIC DNA]</scope>
    <source>
        <strain evidence="1 2">DSM 18090</strain>
    </source>
</reference>
<dbReference type="Proteomes" id="UP000276443">
    <property type="component" value="Unassembled WGS sequence"/>
</dbReference>
<evidence type="ECO:0000313" key="2">
    <source>
        <dbReference type="Proteomes" id="UP000276443"/>
    </source>
</evidence>
<sequence length="242" mass="28429">MKLKLVFIIFITLILSACLYPEERKMENTPTNDEQLEEVQQAVLEYRERHTGLLPIKNSDENTPFYIKYAIDFKTLQDENILGQPPSNSYENGGQYSYVIIDPEDDTEVKVSDVRVNQDLRSINYEINLYRNKAIVPPYGKKINQDYFEINLDKMNIDEPFTVVSPYSNRELEVIIDHEGQPLVDYRPDVYQMLEEEDISQYEGDLRELLVEQHPIVPTYSPPMVLEDGEIQFKEYEKETNE</sequence>